<dbReference type="RefSeq" id="WP_256029254.1">
    <property type="nucleotide sequence ID" value="NZ_JAHLKM010000006.1"/>
</dbReference>
<keyword evidence="1" id="KW-1133">Transmembrane helix</keyword>
<feature type="transmembrane region" description="Helical" evidence="1">
    <location>
        <begin position="45"/>
        <end position="65"/>
    </location>
</feature>
<organism evidence="2 3">
    <name type="scientific">Natronomonas aquatica</name>
    <dbReference type="NCBI Taxonomy" id="2841590"/>
    <lineage>
        <taxon>Archaea</taxon>
        <taxon>Methanobacteriati</taxon>
        <taxon>Methanobacteriota</taxon>
        <taxon>Stenosarchaea group</taxon>
        <taxon>Halobacteria</taxon>
        <taxon>Halobacteriales</taxon>
        <taxon>Natronomonadaceae</taxon>
        <taxon>Natronomonas</taxon>
    </lineage>
</organism>
<comment type="caution">
    <text evidence="2">The sequence shown here is derived from an EMBL/GenBank/DDBJ whole genome shotgun (WGS) entry which is preliminary data.</text>
</comment>
<keyword evidence="1" id="KW-0472">Membrane</keyword>
<evidence type="ECO:0000313" key="2">
    <source>
        <dbReference type="EMBL" id="MCQ4333230.1"/>
    </source>
</evidence>
<protein>
    <submittedName>
        <fullName evidence="2">Uncharacterized protein</fullName>
    </submittedName>
</protein>
<feature type="transmembrane region" description="Helical" evidence="1">
    <location>
        <begin position="71"/>
        <end position="94"/>
    </location>
</feature>
<dbReference type="InterPro" id="IPR055943">
    <property type="entry name" value="DUF7521"/>
</dbReference>
<gene>
    <name evidence="2" type="ORF">KM295_06995</name>
</gene>
<sequence>MIQTSVVQEVQLAIAVVKTLILVIGGIVTYLALSAYRRTYDRALGFLAVGFAFIVIGVLLAGVTFELLNVPLGVGILVESLFVLLGLSIIALSLRVR</sequence>
<reference evidence="2" key="1">
    <citation type="journal article" date="2023" name="Front. Microbiol.">
        <title>Genomic-based phylogenetic and metabolic analyses of the genus Natronomonas, and description of Natronomonas aquatica sp. nov.</title>
        <authorList>
            <person name="Garcia-Roldan A."/>
            <person name="Duran-Viseras A."/>
            <person name="de la Haba R.R."/>
            <person name="Corral P."/>
            <person name="Sanchez-Porro C."/>
            <person name="Ventosa A."/>
        </authorList>
    </citation>
    <scope>NUCLEOTIDE SEQUENCE</scope>
    <source>
        <strain evidence="2">F2-12</strain>
    </source>
</reference>
<feature type="transmembrane region" description="Helical" evidence="1">
    <location>
        <begin position="12"/>
        <end position="33"/>
    </location>
</feature>
<keyword evidence="3" id="KW-1185">Reference proteome</keyword>
<evidence type="ECO:0000313" key="3">
    <source>
        <dbReference type="Proteomes" id="UP001139494"/>
    </source>
</evidence>
<dbReference type="EMBL" id="JAHLKM010000006">
    <property type="protein sequence ID" value="MCQ4333230.1"/>
    <property type="molecule type" value="Genomic_DNA"/>
</dbReference>
<accession>A0A9R1CSQ9</accession>
<evidence type="ECO:0000256" key="1">
    <source>
        <dbReference type="SAM" id="Phobius"/>
    </source>
</evidence>
<dbReference type="AlphaFoldDB" id="A0A9R1CSQ9"/>
<name>A0A9R1CSQ9_9EURY</name>
<dbReference type="Proteomes" id="UP001139494">
    <property type="component" value="Unassembled WGS sequence"/>
</dbReference>
<dbReference type="Pfam" id="PF24365">
    <property type="entry name" value="DUF7521"/>
    <property type="match status" value="1"/>
</dbReference>
<proteinExistence type="predicted"/>
<keyword evidence="1" id="KW-0812">Transmembrane</keyword>